<gene>
    <name evidence="8" type="ORF">E5333_00620</name>
</gene>
<dbReference type="EC" id="2.6.1.-" evidence="6"/>
<dbReference type="InterPro" id="IPR004839">
    <property type="entry name" value="Aminotransferase_I/II_large"/>
</dbReference>
<dbReference type="Gene3D" id="3.40.640.10">
    <property type="entry name" value="Type I PLP-dependent aspartate aminotransferase-like (Major domain)"/>
    <property type="match status" value="1"/>
</dbReference>
<feature type="domain" description="Aminotransferase class I/classII large" evidence="7">
    <location>
        <begin position="32"/>
        <end position="389"/>
    </location>
</feature>
<dbReference type="PANTHER" id="PTHR46383:SF1">
    <property type="entry name" value="ASPARTATE AMINOTRANSFERASE"/>
    <property type="match status" value="1"/>
</dbReference>
<evidence type="ECO:0000259" key="7">
    <source>
        <dbReference type="Pfam" id="PF00155"/>
    </source>
</evidence>
<evidence type="ECO:0000256" key="4">
    <source>
        <dbReference type="ARBA" id="ARBA00022679"/>
    </source>
</evidence>
<dbReference type="AlphaFoldDB" id="A0A4S2G489"/>
<reference evidence="8 9" key="1">
    <citation type="submission" date="2019-04" db="EMBL/GenBank/DDBJ databases">
        <title>Microbes associate with the intestines of laboratory mice.</title>
        <authorList>
            <person name="Navarre W."/>
            <person name="Wong E."/>
            <person name="Huang K."/>
            <person name="Tropini C."/>
            <person name="Ng K."/>
            <person name="Yu B."/>
        </authorList>
    </citation>
    <scope>NUCLEOTIDE SEQUENCE [LARGE SCALE GENOMIC DNA]</scope>
    <source>
        <strain evidence="8 9">NM06_A21</strain>
    </source>
</reference>
<name>A0A4S2G489_9BACT</name>
<protein>
    <recommendedName>
        <fullName evidence="6">Aminotransferase</fullName>
        <ecNumber evidence="6">2.6.1.-</ecNumber>
    </recommendedName>
</protein>
<keyword evidence="3 6" id="KW-0032">Aminotransferase</keyword>
<keyword evidence="4 6" id="KW-0808">Transferase</keyword>
<dbReference type="GO" id="GO:0030170">
    <property type="term" value="F:pyridoxal phosphate binding"/>
    <property type="evidence" value="ECO:0007669"/>
    <property type="project" value="InterPro"/>
</dbReference>
<dbReference type="PROSITE" id="PS00105">
    <property type="entry name" value="AA_TRANSFER_CLASS_1"/>
    <property type="match status" value="1"/>
</dbReference>
<keyword evidence="5" id="KW-0663">Pyridoxal phosphate</keyword>
<accession>A0A4S2G489</accession>
<evidence type="ECO:0000256" key="5">
    <source>
        <dbReference type="ARBA" id="ARBA00022898"/>
    </source>
</evidence>
<evidence type="ECO:0000256" key="6">
    <source>
        <dbReference type="RuleBase" id="RU000481"/>
    </source>
</evidence>
<evidence type="ECO:0000256" key="1">
    <source>
        <dbReference type="ARBA" id="ARBA00001933"/>
    </source>
</evidence>
<dbReference type="PANTHER" id="PTHR46383">
    <property type="entry name" value="ASPARTATE AMINOTRANSFERASE"/>
    <property type="match status" value="1"/>
</dbReference>
<dbReference type="Gene3D" id="3.90.1150.10">
    <property type="entry name" value="Aspartate Aminotransferase, domain 1"/>
    <property type="match status" value="1"/>
</dbReference>
<comment type="similarity">
    <text evidence="2 6">Belongs to the class-I pyridoxal-phosphate-dependent aminotransferase family.</text>
</comment>
<evidence type="ECO:0000256" key="2">
    <source>
        <dbReference type="ARBA" id="ARBA00007441"/>
    </source>
</evidence>
<dbReference type="InterPro" id="IPR015424">
    <property type="entry name" value="PyrdxlP-dep_Trfase"/>
</dbReference>
<evidence type="ECO:0000313" key="8">
    <source>
        <dbReference type="EMBL" id="TGY76588.1"/>
    </source>
</evidence>
<dbReference type="InterPro" id="IPR004838">
    <property type="entry name" value="NHTrfase_class1_PyrdxlP-BS"/>
</dbReference>
<dbReference type="GO" id="GO:0006520">
    <property type="term" value="P:amino acid metabolic process"/>
    <property type="evidence" value="ECO:0007669"/>
    <property type="project" value="InterPro"/>
</dbReference>
<dbReference type="RefSeq" id="WP_135992658.1">
    <property type="nucleotide sequence ID" value="NZ_CANBDM010000001.1"/>
</dbReference>
<organism evidence="8 9">
    <name type="scientific">Muribaculum intestinale</name>
    <dbReference type="NCBI Taxonomy" id="1796646"/>
    <lineage>
        <taxon>Bacteria</taxon>
        <taxon>Pseudomonadati</taxon>
        <taxon>Bacteroidota</taxon>
        <taxon>Bacteroidia</taxon>
        <taxon>Bacteroidales</taxon>
        <taxon>Muribaculaceae</taxon>
        <taxon>Muribaculum</taxon>
    </lineage>
</organism>
<sequence length="397" mass="43291">MEHISDRVNALAPSQTLAMSQKSQELKARGVDVINLSVGEPDFNTPDHIKTAAVKAIDDNFSFYTPVPGYMSLRKAISETLKKENGIDFAPEQIVVSGGAKQSLCNVVLAVVNPGDEVVIPTPAWVSYVEMVNLAGGKSVEVPATIENDFKITPEQLRSALTPRTRLIMFNSPSNPTGSVYSREELQALVDVLADYPDVLVLSDEIYEHINFTGSFTSMASFEAIADRTAIVNGVSKAYAMTGWRIGFLAAPLWLAKATSKLQSQYTSGACSIAQKAAEAAYTGPQECVEDMRKAFERRRDLIVGLARTIPGWKVNEPQGAFYLFPEVSSYFGKRNGDYVINNDSDLAMYLLQEAHVATVAGSAFCAPGYIRMSYATSDDNIREAMERIKSALALLV</sequence>
<dbReference type="SUPFAM" id="SSF53383">
    <property type="entry name" value="PLP-dependent transferases"/>
    <property type="match status" value="1"/>
</dbReference>
<dbReference type="InterPro" id="IPR050596">
    <property type="entry name" value="AspAT/PAT-like"/>
</dbReference>
<evidence type="ECO:0000313" key="9">
    <source>
        <dbReference type="Proteomes" id="UP000306630"/>
    </source>
</evidence>
<dbReference type="Pfam" id="PF00155">
    <property type="entry name" value="Aminotran_1_2"/>
    <property type="match status" value="1"/>
</dbReference>
<comment type="caution">
    <text evidence="8">The sequence shown here is derived from an EMBL/GenBank/DDBJ whole genome shotgun (WGS) entry which is preliminary data.</text>
</comment>
<evidence type="ECO:0000256" key="3">
    <source>
        <dbReference type="ARBA" id="ARBA00022576"/>
    </source>
</evidence>
<dbReference type="FunFam" id="3.40.640.10:FF:000033">
    <property type="entry name" value="Aspartate aminotransferase"/>
    <property type="match status" value="1"/>
</dbReference>
<dbReference type="EMBL" id="SRYD01000002">
    <property type="protein sequence ID" value="TGY76588.1"/>
    <property type="molecule type" value="Genomic_DNA"/>
</dbReference>
<dbReference type="InterPro" id="IPR015422">
    <property type="entry name" value="PyrdxlP-dep_Trfase_small"/>
</dbReference>
<comment type="cofactor">
    <cofactor evidence="1 6">
        <name>pyridoxal 5'-phosphate</name>
        <dbReference type="ChEBI" id="CHEBI:597326"/>
    </cofactor>
</comment>
<dbReference type="CDD" id="cd00609">
    <property type="entry name" value="AAT_like"/>
    <property type="match status" value="1"/>
</dbReference>
<proteinExistence type="inferred from homology"/>
<dbReference type="InterPro" id="IPR015421">
    <property type="entry name" value="PyrdxlP-dep_Trfase_major"/>
</dbReference>
<dbReference type="GO" id="GO:0008483">
    <property type="term" value="F:transaminase activity"/>
    <property type="evidence" value="ECO:0007669"/>
    <property type="project" value="UniProtKB-KW"/>
</dbReference>
<dbReference type="Proteomes" id="UP000306630">
    <property type="component" value="Unassembled WGS sequence"/>
</dbReference>